<dbReference type="EMBL" id="BMFU01000002">
    <property type="protein sequence ID" value="GGH52936.1"/>
    <property type="molecule type" value="Genomic_DNA"/>
</dbReference>
<evidence type="ECO:0000256" key="1">
    <source>
        <dbReference type="SAM" id="Phobius"/>
    </source>
</evidence>
<keyword evidence="1" id="KW-0472">Membrane</keyword>
<protein>
    <submittedName>
        <fullName evidence="2">Uncharacterized protein</fullName>
    </submittedName>
</protein>
<accession>A0ABQ1Z9S9</accession>
<keyword evidence="1" id="KW-1133">Transmembrane helix</keyword>
<dbReference type="Proteomes" id="UP000652153">
    <property type="component" value="Unassembled WGS sequence"/>
</dbReference>
<reference evidence="3" key="1">
    <citation type="journal article" date="2019" name="Int. J. Syst. Evol. Microbiol.">
        <title>The Global Catalogue of Microorganisms (GCM) 10K type strain sequencing project: providing services to taxonomists for standard genome sequencing and annotation.</title>
        <authorList>
            <consortium name="The Broad Institute Genomics Platform"/>
            <consortium name="The Broad Institute Genome Sequencing Center for Infectious Disease"/>
            <person name="Wu L."/>
            <person name="Ma J."/>
        </authorList>
    </citation>
    <scope>NUCLEOTIDE SEQUENCE [LARGE SCALE GENOMIC DNA]</scope>
    <source>
        <strain evidence="3">CGMCC 1.12770</strain>
    </source>
</reference>
<proteinExistence type="predicted"/>
<evidence type="ECO:0000313" key="2">
    <source>
        <dbReference type="EMBL" id="GGH52936.1"/>
    </source>
</evidence>
<sequence>MNSSTYIFPIPFGSNSIVTLSLVFGLNLNNITLLTRKTNEIKSAQNTISANASGGTGWVGDCRNKE</sequence>
<keyword evidence="1" id="KW-0812">Transmembrane</keyword>
<gene>
    <name evidence="2" type="ORF">GCM10008014_20120</name>
</gene>
<comment type="caution">
    <text evidence="2">The sequence shown here is derived from an EMBL/GenBank/DDBJ whole genome shotgun (WGS) entry which is preliminary data.</text>
</comment>
<keyword evidence="3" id="KW-1185">Reference proteome</keyword>
<name>A0ABQ1Z9S9_9BACL</name>
<organism evidence="2 3">
    <name type="scientific">Paenibacillus silvae</name>
    <dbReference type="NCBI Taxonomy" id="1325358"/>
    <lineage>
        <taxon>Bacteria</taxon>
        <taxon>Bacillati</taxon>
        <taxon>Bacillota</taxon>
        <taxon>Bacilli</taxon>
        <taxon>Bacillales</taxon>
        <taxon>Paenibacillaceae</taxon>
        <taxon>Paenibacillus</taxon>
    </lineage>
</organism>
<evidence type="ECO:0000313" key="3">
    <source>
        <dbReference type="Proteomes" id="UP000652153"/>
    </source>
</evidence>
<feature type="transmembrane region" description="Helical" evidence="1">
    <location>
        <begin position="6"/>
        <end position="28"/>
    </location>
</feature>